<evidence type="ECO:0000313" key="2">
    <source>
        <dbReference type="EMBL" id="PWG17976.1"/>
    </source>
</evidence>
<dbReference type="Proteomes" id="UP000245293">
    <property type="component" value="Unassembled WGS sequence"/>
</dbReference>
<proteinExistence type="predicted"/>
<evidence type="ECO:0000256" key="1">
    <source>
        <dbReference type="SAM" id="Phobius"/>
    </source>
</evidence>
<reference evidence="3" key="1">
    <citation type="submission" date="2018-05" db="EMBL/GenBank/DDBJ databases">
        <authorList>
            <person name="Du Z."/>
            <person name="Wang X."/>
        </authorList>
    </citation>
    <scope>NUCLEOTIDE SEQUENCE [LARGE SCALE GENOMIC DNA]</scope>
    <source>
        <strain evidence="3">WDS4C29</strain>
    </source>
</reference>
<evidence type="ECO:0000313" key="3">
    <source>
        <dbReference type="Proteomes" id="UP000245293"/>
    </source>
</evidence>
<accession>A0A2V1P6K7</accession>
<feature type="transmembrane region" description="Helical" evidence="1">
    <location>
        <begin position="91"/>
        <end position="107"/>
    </location>
</feature>
<comment type="caution">
    <text evidence="2">The sequence shown here is derived from an EMBL/GenBank/DDBJ whole genome shotgun (WGS) entry which is preliminary data.</text>
</comment>
<organism evidence="2 3">
    <name type="scientific">Salibaculum griseiflavum</name>
    <dbReference type="NCBI Taxonomy" id="1914409"/>
    <lineage>
        <taxon>Bacteria</taxon>
        <taxon>Pseudomonadati</taxon>
        <taxon>Pseudomonadota</taxon>
        <taxon>Alphaproteobacteria</taxon>
        <taxon>Rhodobacterales</taxon>
        <taxon>Roseobacteraceae</taxon>
        <taxon>Salibaculum</taxon>
    </lineage>
</organism>
<protein>
    <recommendedName>
        <fullName evidence="4">DUF1772 domain-containing protein</fullName>
    </recommendedName>
</protein>
<keyword evidence="3" id="KW-1185">Reference proteome</keyword>
<feature type="transmembrane region" description="Helical" evidence="1">
    <location>
        <begin position="138"/>
        <end position="154"/>
    </location>
</feature>
<gene>
    <name evidence="2" type="ORF">DFK10_04535</name>
</gene>
<evidence type="ECO:0008006" key="4">
    <source>
        <dbReference type="Google" id="ProtNLM"/>
    </source>
</evidence>
<dbReference type="RefSeq" id="WP_109387024.1">
    <property type="nucleotide sequence ID" value="NZ_QETF01000003.1"/>
</dbReference>
<name>A0A2V1P6K7_9RHOB</name>
<keyword evidence="1" id="KW-0472">Membrane</keyword>
<dbReference type="OrthoDB" id="7858379at2"/>
<feature type="transmembrane region" description="Helical" evidence="1">
    <location>
        <begin position="7"/>
        <end position="27"/>
    </location>
</feature>
<sequence>MRLALRITGGLALVSYLIMGMMLYFTIIPGAQDHFPPDFRLLGYDAAAIAPFVTALTEPARDSYAALLTMWDRVFIVALALWLAVMGWRDGPLRFVIAGLAVLYAIIDLAENAAIYRAVFVDILEPGAVAAASSLTKAKFASLYLTVLVLIVQWRRRTA</sequence>
<feature type="transmembrane region" description="Helical" evidence="1">
    <location>
        <begin position="64"/>
        <end position="85"/>
    </location>
</feature>
<keyword evidence="1" id="KW-1133">Transmembrane helix</keyword>
<keyword evidence="1" id="KW-0812">Transmembrane</keyword>
<dbReference type="AlphaFoldDB" id="A0A2V1P6K7"/>
<dbReference type="EMBL" id="QETF01000003">
    <property type="protein sequence ID" value="PWG17976.1"/>
    <property type="molecule type" value="Genomic_DNA"/>
</dbReference>